<dbReference type="InterPro" id="IPR012162">
    <property type="entry name" value="PNPase"/>
</dbReference>
<dbReference type="SMART" id="SM00322">
    <property type="entry name" value="KH"/>
    <property type="match status" value="1"/>
</dbReference>
<dbReference type="Proteomes" id="UP000034368">
    <property type="component" value="Unassembled WGS sequence"/>
</dbReference>
<dbReference type="GO" id="GO:0003723">
    <property type="term" value="F:RNA binding"/>
    <property type="evidence" value="ECO:0007669"/>
    <property type="project" value="UniProtKB-UniRule"/>
</dbReference>
<dbReference type="CDD" id="cd04472">
    <property type="entry name" value="S1_PNPase"/>
    <property type="match status" value="1"/>
</dbReference>
<dbReference type="SUPFAM" id="SSF54791">
    <property type="entry name" value="Eukaryotic type KH-domain (KH-domain type I)"/>
    <property type="match status" value="1"/>
</dbReference>
<comment type="function">
    <text evidence="6">Involved in mRNA degradation. Catalyzes the phosphorolysis of single-stranded polyribonucleotides processively in the 3'- to 5'-direction.</text>
</comment>
<evidence type="ECO:0000256" key="2">
    <source>
        <dbReference type="ARBA" id="ARBA00022490"/>
    </source>
</evidence>
<comment type="catalytic activity">
    <reaction evidence="6">
        <text>RNA(n+1) + phosphate = RNA(n) + a ribonucleoside 5'-diphosphate</text>
        <dbReference type="Rhea" id="RHEA:22096"/>
        <dbReference type="Rhea" id="RHEA-COMP:14527"/>
        <dbReference type="Rhea" id="RHEA-COMP:17342"/>
        <dbReference type="ChEBI" id="CHEBI:43474"/>
        <dbReference type="ChEBI" id="CHEBI:57930"/>
        <dbReference type="ChEBI" id="CHEBI:140395"/>
        <dbReference type="EC" id="2.7.7.8"/>
    </reaction>
</comment>
<dbReference type="AlphaFoldDB" id="A0A0G1P100"/>
<dbReference type="InterPro" id="IPR015847">
    <property type="entry name" value="ExoRNase_PH_dom2"/>
</dbReference>
<dbReference type="SMART" id="SM00316">
    <property type="entry name" value="S1"/>
    <property type="match status" value="1"/>
</dbReference>
<feature type="domain" description="S1 motif" evidence="7">
    <location>
        <begin position="631"/>
        <end position="699"/>
    </location>
</feature>
<dbReference type="PATRIC" id="fig|1619026.3.peg.414"/>
<dbReference type="InterPro" id="IPR004088">
    <property type="entry name" value="KH_dom_type_1"/>
</dbReference>
<comment type="caution">
    <text evidence="8">The sequence shown here is derived from an EMBL/GenBank/DDBJ whole genome shotgun (WGS) entry which is preliminary data.</text>
</comment>
<dbReference type="InterPro" id="IPR027408">
    <property type="entry name" value="PNPase/RNase_PH_dom_sf"/>
</dbReference>
<dbReference type="FunFam" id="3.30.230.70:FF:000001">
    <property type="entry name" value="Polyribonucleotide nucleotidyltransferase"/>
    <property type="match status" value="1"/>
</dbReference>
<dbReference type="SUPFAM" id="SSF46915">
    <property type="entry name" value="Polynucleotide phosphorylase/guanosine pentaphosphate synthase (PNPase/GPSI), domain 3"/>
    <property type="match status" value="1"/>
</dbReference>
<sequence>MAVKKYSVDFGGKPLSVEIGRLGGQANGVCLIQYGETSVLCNATMSSQEKAVDYMPLSVEYEEKYYAAGKIKGSKWIKRETRPSDEAILSGRLIDRTLRPRFNQNIRNEIQVVATVLSFDGVNDPDIPAMIGSSLALLISDIPWDGPVAGVRVGRADGKILFNPTYAERITSDFDVVVAGTAERINMIEAGANIVSEKDISGAINEAFGQFGEIIAFQKMIASEIGKKKKELSTFNHDQALAALVKDFSEPKLESALYAPGKSKTEFYEGIGKAKEETLEYIRTQFAESPELGKKMAEVSVIFEEEVDRIVHRNILEGEKRPDGRKLDELRDLSADVGILPHTHGSGLFNRGTTQALSILTLASPGMEQWLETMEINLTKKRFMHHYAFPPYSVGEVKRLGTPSRRDIGHGYLAERSLEPIIPNKTEFPYTIRLVSEILSSNGSSSMASVCGSTLALMDGGVPIKAPAAGIAMGIMFDDKCEKYKILTDIQGPEDHHGDMDLKVAGTREGITGMQMDVKVEGITPRIVEETLAQAKKARLEILDVITKAIPVSRPELSPHAPRIQMITIDPKRIGALIGPQGKVINDIIEKTGVQIDIDDDGSVFITSDKPEGMEKALGMIKDVTYEPKTGDTFQGKVSRLFDFGAMVEYLPGKEGLVHVSEISKERVNRPSDVLKLGQEVTVTIKNIDDMGRVNLTIKGARK</sequence>
<dbReference type="InterPro" id="IPR003029">
    <property type="entry name" value="S1_domain"/>
</dbReference>
<dbReference type="Pfam" id="PF01138">
    <property type="entry name" value="RNase_PH"/>
    <property type="match status" value="2"/>
</dbReference>
<dbReference type="GO" id="GO:0006402">
    <property type="term" value="P:mRNA catabolic process"/>
    <property type="evidence" value="ECO:0007669"/>
    <property type="project" value="UniProtKB-UniRule"/>
</dbReference>
<accession>A0A0G1P100</accession>
<dbReference type="NCBIfam" id="TIGR03591">
    <property type="entry name" value="polynuc_phos"/>
    <property type="match status" value="1"/>
</dbReference>
<dbReference type="InterPro" id="IPR015848">
    <property type="entry name" value="PNPase_PH_RNA-bd_bac/org-type"/>
</dbReference>
<dbReference type="InterPro" id="IPR004087">
    <property type="entry name" value="KH_dom"/>
</dbReference>
<keyword evidence="6" id="KW-0479">Metal-binding</keyword>
<dbReference type="PANTHER" id="PTHR11252:SF0">
    <property type="entry name" value="POLYRIBONUCLEOTIDE NUCLEOTIDYLTRANSFERASE 1, MITOCHONDRIAL"/>
    <property type="match status" value="1"/>
</dbReference>
<evidence type="ECO:0000256" key="6">
    <source>
        <dbReference type="HAMAP-Rule" id="MF_01595"/>
    </source>
</evidence>
<keyword evidence="4 6" id="KW-0548">Nucleotidyltransferase</keyword>
<proteinExistence type="inferred from homology"/>
<dbReference type="PIRSF" id="PIRSF005499">
    <property type="entry name" value="PNPase"/>
    <property type="match status" value="1"/>
</dbReference>
<feature type="binding site" evidence="6">
    <location>
        <position position="501"/>
    </location>
    <ligand>
        <name>Mg(2+)</name>
        <dbReference type="ChEBI" id="CHEBI:18420"/>
    </ligand>
</feature>
<evidence type="ECO:0000256" key="3">
    <source>
        <dbReference type="ARBA" id="ARBA00022679"/>
    </source>
</evidence>
<dbReference type="InterPro" id="IPR020568">
    <property type="entry name" value="Ribosomal_Su5_D2-typ_SF"/>
</dbReference>
<dbReference type="HAMAP" id="MF_01595">
    <property type="entry name" value="PNPase"/>
    <property type="match status" value="1"/>
</dbReference>
<keyword evidence="2 6" id="KW-0963">Cytoplasm</keyword>
<comment type="similarity">
    <text evidence="1 6">Belongs to the polyribonucleotide nucleotidyltransferase family.</text>
</comment>
<keyword evidence="3 6" id="KW-0808">Transferase</keyword>
<dbReference type="InterPro" id="IPR036612">
    <property type="entry name" value="KH_dom_type_1_sf"/>
</dbReference>
<dbReference type="InterPro" id="IPR012340">
    <property type="entry name" value="NA-bd_OB-fold"/>
</dbReference>
<feature type="binding site" evidence="6">
    <location>
        <position position="495"/>
    </location>
    <ligand>
        <name>Mg(2+)</name>
        <dbReference type="ChEBI" id="CHEBI:18420"/>
    </ligand>
</feature>
<dbReference type="GO" id="GO:0006396">
    <property type="term" value="P:RNA processing"/>
    <property type="evidence" value="ECO:0007669"/>
    <property type="project" value="InterPro"/>
</dbReference>
<evidence type="ECO:0000313" key="8">
    <source>
        <dbReference type="EMBL" id="KKT90039.1"/>
    </source>
</evidence>
<dbReference type="FunFam" id="3.30.1370.10:FF:000001">
    <property type="entry name" value="Polyribonucleotide nucleotidyltransferase"/>
    <property type="match status" value="1"/>
</dbReference>
<dbReference type="CDD" id="cd11364">
    <property type="entry name" value="RNase_PH_PNPase_2"/>
    <property type="match status" value="1"/>
</dbReference>
<dbReference type="InterPro" id="IPR036345">
    <property type="entry name" value="ExoRNase_PH_dom2_sf"/>
</dbReference>
<dbReference type="GO" id="GO:0004654">
    <property type="term" value="F:polyribonucleotide nucleotidyltransferase activity"/>
    <property type="evidence" value="ECO:0007669"/>
    <property type="project" value="UniProtKB-UniRule"/>
</dbReference>
<dbReference type="SUPFAM" id="SSF55666">
    <property type="entry name" value="Ribonuclease PH domain 2-like"/>
    <property type="match status" value="2"/>
</dbReference>
<dbReference type="GO" id="GO:0000287">
    <property type="term" value="F:magnesium ion binding"/>
    <property type="evidence" value="ECO:0007669"/>
    <property type="project" value="UniProtKB-UniRule"/>
</dbReference>
<keyword evidence="5 6" id="KW-0694">RNA-binding</keyword>
<dbReference type="GO" id="GO:0000175">
    <property type="term" value="F:3'-5'-RNA exonuclease activity"/>
    <property type="evidence" value="ECO:0007669"/>
    <property type="project" value="TreeGrafter"/>
</dbReference>
<dbReference type="GO" id="GO:0005829">
    <property type="term" value="C:cytosol"/>
    <property type="evidence" value="ECO:0007669"/>
    <property type="project" value="TreeGrafter"/>
</dbReference>
<protein>
    <recommendedName>
        <fullName evidence="6">Polyribonucleotide nucleotidyltransferase</fullName>
        <ecNumber evidence="6">2.7.7.8</ecNumber>
    </recommendedName>
    <alternativeName>
        <fullName evidence="6">Polynucleotide phosphorylase</fullName>
        <shortName evidence="6">PNPase</shortName>
    </alternativeName>
</protein>
<dbReference type="PROSITE" id="PS50126">
    <property type="entry name" value="S1"/>
    <property type="match status" value="1"/>
</dbReference>
<dbReference type="PANTHER" id="PTHR11252">
    <property type="entry name" value="POLYRIBONUCLEOTIDE NUCLEOTIDYLTRANSFERASE"/>
    <property type="match status" value="1"/>
</dbReference>
<dbReference type="Gene3D" id="3.30.1370.10">
    <property type="entry name" value="K Homology domain, type 1"/>
    <property type="match status" value="1"/>
</dbReference>
<dbReference type="Gene3D" id="2.40.50.140">
    <property type="entry name" value="Nucleic acid-binding proteins"/>
    <property type="match status" value="1"/>
</dbReference>
<dbReference type="PROSITE" id="PS50084">
    <property type="entry name" value="KH_TYPE_1"/>
    <property type="match status" value="1"/>
</dbReference>
<reference evidence="8 9" key="1">
    <citation type="journal article" date="2015" name="Nature">
        <title>rRNA introns, odd ribosomes, and small enigmatic genomes across a large radiation of phyla.</title>
        <authorList>
            <person name="Brown C.T."/>
            <person name="Hug L.A."/>
            <person name="Thomas B.C."/>
            <person name="Sharon I."/>
            <person name="Castelle C.J."/>
            <person name="Singh A."/>
            <person name="Wilkins M.J."/>
            <person name="Williams K.H."/>
            <person name="Banfield J.F."/>
        </authorList>
    </citation>
    <scope>NUCLEOTIDE SEQUENCE [LARGE SCALE GENOMIC DNA]</scope>
</reference>
<organism evidence="8 9">
    <name type="scientific">Candidatus Yanofskybacteria bacterium GW2011_GWB1_45_11</name>
    <dbReference type="NCBI Taxonomy" id="1619026"/>
    <lineage>
        <taxon>Bacteria</taxon>
        <taxon>Candidatus Yanofskyibacteriota</taxon>
    </lineage>
</organism>
<dbReference type="Pfam" id="PF03726">
    <property type="entry name" value="PNPase"/>
    <property type="match status" value="1"/>
</dbReference>
<dbReference type="SUPFAM" id="SSF54211">
    <property type="entry name" value="Ribosomal protein S5 domain 2-like"/>
    <property type="match status" value="2"/>
</dbReference>
<evidence type="ECO:0000256" key="1">
    <source>
        <dbReference type="ARBA" id="ARBA00007404"/>
    </source>
</evidence>
<dbReference type="Pfam" id="PF00575">
    <property type="entry name" value="S1"/>
    <property type="match status" value="1"/>
</dbReference>
<evidence type="ECO:0000259" key="7">
    <source>
        <dbReference type="PROSITE" id="PS50126"/>
    </source>
</evidence>
<dbReference type="InterPro" id="IPR036456">
    <property type="entry name" value="PNPase_PH_RNA-bd_sf"/>
</dbReference>
<evidence type="ECO:0000256" key="5">
    <source>
        <dbReference type="ARBA" id="ARBA00022884"/>
    </source>
</evidence>
<dbReference type="Gene3D" id="3.30.230.70">
    <property type="entry name" value="GHMP Kinase, N-terminal domain"/>
    <property type="match status" value="2"/>
</dbReference>
<name>A0A0G1P100_9BACT</name>
<dbReference type="NCBIfam" id="NF008805">
    <property type="entry name" value="PRK11824.1"/>
    <property type="match status" value="1"/>
</dbReference>
<evidence type="ECO:0000256" key="4">
    <source>
        <dbReference type="ARBA" id="ARBA00022695"/>
    </source>
</evidence>
<evidence type="ECO:0000313" key="9">
    <source>
        <dbReference type="Proteomes" id="UP000034368"/>
    </source>
</evidence>
<comment type="subcellular location">
    <subcellularLocation>
        <location evidence="6">Cytoplasm</location>
    </subcellularLocation>
</comment>
<dbReference type="CDD" id="cd02393">
    <property type="entry name" value="KH-I_PNPase"/>
    <property type="match status" value="1"/>
</dbReference>
<dbReference type="EMBL" id="LCKD01000008">
    <property type="protein sequence ID" value="KKT90039.1"/>
    <property type="molecule type" value="Genomic_DNA"/>
</dbReference>
<dbReference type="InterPro" id="IPR001247">
    <property type="entry name" value="ExoRNase_PH_dom1"/>
</dbReference>
<keyword evidence="6" id="KW-0460">Magnesium</keyword>
<dbReference type="Pfam" id="PF03725">
    <property type="entry name" value="RNase_PH_C"/>
    <property type="match status" value="1"/>
</dbReference>
<gene>
    <name evidence="6" type="primary">pnp</name>
    <name evidence="8" type="ORF">UW90_C0008G0028</name>
</gene>
<dbReference type="EC" id="2.7.7.8" evidence="6"/>
<dbReference type="Pfam" id="PF00013">
    <property type="entry name" value="KH_1"/>
    <property type="match status" value="1"/>
</dbReference>
<comment type="cofactor">
    <cofactor evidence="6">
        <name>Mg(2+)</name>
        <dbReference type="ChEBI" id="CHEBI:18420"/>
    </cofactor>
</comment>
<dbReference type="SUPFAM" id="SSF50249">
    <property type="entry name" value="Nucleic acid-binding proteins"/>
    <property type="match status" value="1"/>
</dbReference>